<evidence type="ECO:0000313" key="3">
    <source>
        <dbReference type="EMBL" id="MDO3681265.1"/>
    </source>
</evidence>
<evidence type="ECO:0000256" key="2">
    <source>
        <dbReference type="SAM" id="Phobius"/>
    </source>
</evidence>
<comment type="caution">
    <text evidence="3">The sequence shown here is derived from an EMBL/GenBank/DDBJ whole genome shotgun (WGS) entry which is preliminary data.</text>
</comment>
<gene>
    <name evidence="3" type="ORF">Q3C12_30145</name>
</gene>
<protein>
    <recommendedName>
        <fullName evidence="5">Magnesium transporter MgtE intracellular domain-containing protein</fullName>
    </recommendedName>
</protein>
<evidence type="ECO:0000313" key="4">
    <source>
        <dbReference type="Proteomes" id="UP001168883"/>
    </source>
</evidence>
<evidence type="ECO:0000256" key="1">
    <source>
        <dbReference type="SAM" id="MobiDB-lite"/>
    </source>
</evidence>
<dbReference type="Gene3D" id="1.10.220.30">
    <property type="match status" value="1"/>
</dbReference>
<dbReference type="SUPFAM" id="SSF158791">
    <property type="entry name" value="MgtE N-terminal domain-like"/>
    <property type="match status" value="1"/>
</dbReference>
<keyword evidence="2" id="KW-0812">Transmembrane</keyword>
<accession>A0ABT8VJV7</accession>
<name>A0ABT8VJV7_9BACL</name>
<keyword evidence="2" id="KW-0472">Membrane</keyword>
<keyword evidence="2" id="KW-1133">Transmembrane helix</keyword>
<proteinExistence type="predicted"/>
<reference evidence="3" key="1">
    <citation type="submission" date="2023-07" db="EMBL/GenBank/DDBJ databases">
        <authorList>
            <person name="Aktuganov G."/>
            <person name="Boyko T."/>
            <person name="Delegan Y."/>
            <person name="Galimzianova N."/>
            <person name="Gilvanova E."/>
            <person name="Korobov V."/>
            <person name="Kuzmina L."/>
            <person name="Melentiev A."/>
            <person name="Milman P."/>
            <person name="Ryabova A."/>
            <person name="Stupak E."/>
            <person name="Yasakov T."/>
            <person name="Zharikova N."/>
            <person name="Zhurenko E."/>
        </authorList>
    </citation>
    <scope>NUCLEOTIDE SEQUENCE</scope>
    <source>
        <strain evidence="3">IB-739</strain>
    </source>
</reference>
<sequence length="307" mass="33607">MANTDTEQSSSYGAMERFLIWFLIPFVFTAVLLGVLLTIFDYDVMNNVLRAANKIPIVNSIVPDPKTKETATQSEEAQPAGAESSAPAQDHANTDTTAKLQELEQALKKAEAVLQQRDETIKELQLKNSTLEESAKSKTLSDEEYAQQIQQLATMYAKMSPSKSAPIMENLTSKELVLVLGMMKPDERVKVLEKMDPKKAADASILLKDQTNVRDTEIAALQERVKELAAQSKQPADKLSKDDLGSTFANMTPKSAATVLLEMQKSNPDKVISILSSMDSGGRSRVLSAISEQSKETAALISARLVQ</sequence>
<dbReference type="EMBL" id="JAUMKJ010000059">
    <property type="protein sequence ID" value="MDO3681265.1"/>
    <property type="molecule type" value="Genomic_DNA"/>
</dbReference>
<feature type="transmembrane region" description="Helical" evidence="2">
    <location>
        <begin position="18"/>
        <end position="40"/>
    </location>
</feature>
<evidence type="ECO:0008006" key="5">
    <source>
        <dbReference type="Google" id="ProtNLM"/>
    </source>
</evidence>
<keyword evidence="4" id="KW-1185">Reference proteome</keyword>
<feature type="region of interest" description="Disordered" evidence="1">
    <location>
        <begin position="66"/>
        <end position="95"/>
    </location>
</feature>
<dbReference type="Proteomes" id="UP001168883">
    <property type="component" value="Unassembled WGS sequence"/>
</dbReference>
<dbReference type="RefSeq" id="WP_302881153.1">
    <property type="nucleotide sequence ID" value="NZ_JAUMKJ010000059.1"/>
</dbReference>
<organism evidence="3 4">
    <name type="scientific">Paenibacillus ehimensis</name>
    <dbReference type="NCBI Taxonomy" id="79264"/>
    <lineage>
        <taxon>Bacteria</taxon>
        <taxon>Bacillati</taxon>
        <taxon>Bacillota</taxon>
        <taxon>Bacilli</taxon>
        <taxon>Bacillales</taxon>
        <taxon>Paenibacillaceae</taxon>
        <taxon>Paenibacillus</taxon>
    </lineage>
</organism>